<proteinExistence type="predicted"/>
<protein>
    <submittedName>
        <fullName evidence="1">Uncharacterized protein</fullName>
    </submittedName>
</protein>
<sequence>MKSKVLNNYKYYTKSPFIFAIKKLNSIFAP</sequence>
<accession>A0A212JC57</accession>
<gene>
    <name evidence="1" type="ORF">KL86DYS2_11165</name>
</gene>
<evidence type="ECO:0000313" key="1">
    <source>
        <dbReference type="EMBL" id="SBV96835.1"/>
    </source>
</evidence>
<dbReference type="EMBL" id="FLUL01000001">
    <property type="protein sequence ID" value="SBV96835.1"/>
    <property type="molecule type" value="Genomic_DNA"/>
</dbReference>
<name>A0A212JC57_9BACT</name>
<organism evidence="1">
    <name type="scientific">uncultured Dysgonomonas sp</name>
    <dbReference type="NCBI Taxonomy" id="206096"/>
    <lineage>
        <taxon>Bacteria</taxon>
        <taxon>Pseudomonadati</taxon>
        <taxon>Bacteroidota</taxon>
        <taxon>Bacteroidia</taxon>
        <taxon>Bacteroidales</taxon>
        <taxon>Dysgonomonadaceae</taxon>
        <taxon>Dysgonomonas</taxon>
        <taxon>environmental samples</taxon>
    </lineage>
</organism>
<reference evidence="1" key="1">
    <citation type="submission" date="2016-04" db="EMBL/GenBank/DDBJ databases">
        <authorList>
            <person name="Evans L.H."/>
            <person name="Alamgir A."/>
            <person name="Owens N."/>
            <person name="Weber N.D."/>
            <person name="Virtaneva K."/>
            <person name="Barbian K."/>
            <person name="Babar A."/>
            <person name="Rosenke K."/>
        </authorList>
    </citation>
    <scope>NUCLEOTIDE SEQUENCE</scope>
    <source>
        <strain evidence="1">86-2</strain>
    </source>
</reference>
<dbReference type="AlphaFoldDB" id="A0A212JC57"/>